<protein>
    <submittedName>
        <fullName evidence="1">Uncharacterized protein</fullName>
    </submittedName>
</protein>
<dbReference type="AlphaFoldDB" id="A0ABD3F9W5"/>
<proteinExistence type="predicted"/>
<comment type="caution">
    <text evidence="1">The sequence shown here is derived from an EMBL/GenBank/DDBJ whole genome shotgun (WGS) entry which is preliminary data.</text>
</comment>
<keyword evidence="2" id="KW-1185">Reference proteome</keyword>
<evidence type="ECO:0000313" key="2">
    <source>
        <dbReference type="Proteomes" id="UP001632037"/>
    </source>
</evidence>
<organism evidence="1 2">
    <name type="scientific">Phytophthora oleae</name>
    <dbReference type="NCBI Taxonomy" id="2107226"/>
    <lineage>
        <taxon>Eukaryota</taxon>
        <taxon>Sar</taxon>
        <taxon>Stramenopiles</taxon>
        <taxon>Oomycota</taxon>
        <taxon>Peronosporomycetes</taxon>
        <taxon>Peronosporales</taxon>
        <taxon>Peronosporaceae</taxon>
        <taxon>Phytophthora</taxon>
    </lineage>
</organism>
<gene>
    <name evidence="1" type="ORF">V7S43_012631</name>
</gene>
<sequence length="109" mass="12146">MPTKSLTTRRKRSNVVAEHSVDLIYCGMDPASWNDIAQKVLKQETGIFETIWTVDEPTESPIAPPCIILHQFVNAPCTEYLLELKLIETGQLKTVIDSVHPLENVAEGA</sequence>
<evidence type="ECO:0000313" key="1">
    <source>
        <dbReference type="EMBL" id="KAL3662304.1"/>
    </source>
</evidence>
<dbReference type="Proteomes" id="UP001632037">
    <property type="component" value="Unassembled WGS sequence"/>
</dbReference>
<reference evidence="1 2" key="1">
    <citation type="submission" date="2024-09" db="EMBL/GenBank/DDBJ databases">
        <title>Genome sequencing and assembly of Phytophthora oleae, isolate VK10A, causative agent of rot of olive drupes.</title>
        <authorList>
            <person name="Conti Taguali S."/>
            <person name="Riolo M."/>
            <person name="La Spada F."/>
            <person name="Cacciola S.O."/>
            <person name="Dionisio G."/>
        </authorList>
    </citation>
    <scope>NUCLEOTIDE SEQUENCE [LARGE SCALE GENOMIC DNA]</scope>
    <source>
        <strain evidence="1 2">VK10A</strain>
    </source>
</reference>
<accession>A0ABD3F9W5</accession>
<name>A0ABD3F9W5_9STRA</name>
<dbReference type="EMBL" id="JBIMZQ010000032">
    <property type="protein sequence ID" value="KAL3662304.1"/>
    <property type="molecule type" value="Genomic_DNA"/>
</dbReference>